<name>A0A1S2LRB7_9BACI</name>
<evidence type="ECO:0000313" key="1">
    <source>
        <dbReference type="EMBL" id="OIJ14936.1"/>
    </source>
</evidence>
<dbReference type="SUPFAM" id="SSF160515">
    <property type="entry name" value="YueI-like"/>
    <property type="match status" value="1"/>
</dbReference>
<dbReference type="Pfam" id="PF07997">
    <property type="entry name" value="DUF1694"/>
    <property type="match status" value="1"/>
</dbReference>
<dbReference type="InterPro" id="IPR012543">
    <property type="entry name" value="DUF1694"/>
</dbReference>
<comment type="caution">
    <text evidence="1">The sequence shown here is derived from an EMBL/GenBank/DDBJ whole genome shotgun (WGS) entry which is preliminary data.</text>
</comment>
<dbReference type="Gene3D" id="3.30.1330.30">
    <property type="match status" value="1"/>
</dbReference>
<dbReference type="PIRSF" id="PIRSF034303">
    <property type="entry name" value="DUF1694"/>
    <property type="match status" value="1"/>
</dbReference>
<dbReference type="InterPro" id="IPR029064">
    <property type="entry name" value="Ribosomal_eL30-like_sf"/>
</dbReference>
<gene>
    <name evidence="1" type="ORF">AWH56_12000</name>
</gene>
<accession>A0A1S2LRB7</accession>
<dbReference type="AlphaFoldDB" id="A0A1S2LRB7"/>
<dbReference type="EMBL" id="LQXD01000109">
    <property type="protein sequence ID" value="OIJ14936.1"/>
    <property type="molecule type" value="Genomic_DNA"/>
</dbReference>
<proteinExistence type="predicted"/>
<sequence>MKGGTNMQQKSKLEQVLLQGIRGMAETLPEERALFLSTISERIYLALTNKQVIHKGMYPEAIDVMSSKKDLHLFLNGELSYNIYSNYIKEASKHNIPFTIVNDGHDTPIGLVLASSTAINSGKEYTFFIEDETFKRDMGE</sequence>
<reference evidence="1" key="1">
    <citation type="submission" date="2016-10" db="EMBL/GenBank/DDBJ databases">
        <title>Draft genome sequences of four alkaliphilic bacteria belonging to the Anaerobacillus genus.</title>
        <authorList>
            <person name="Bassil N.M."/>
            <person name="Lloyd J.R."/>
        </authorList>
    </citation>
    <scope>NUCLEOTIDE SEQUENCE [LARGE SCALE GENOMIC DNA]</scope>
    <source>
        <strain evidence="1">NB2006</strain>
    </source>
</reference>
<organism evidence="1">
    <name type="scientific">Anaerobacillus isosaccharinicus</name>
    <dbReference type="NCBI Taxonomy" id="1532552"/>
    <lineage>
        <taxon>Bacteria</taxon>
        <taxon>Bacillati</taxon>
        <taxon>Bacillota</taxon>
        <taxon>Bacilli</taxon>
        <taxon>Bacillales</taxon>
        <taxon>Bacillaceae</taxon>
        <taxon>Anaerobacillus</taxon>
    </lineage>
</organism>
<protein>
    <recommendedName>
        <fullName evidence="2">DUF1694 domain-containing protein</fullName>
    </recommendedName>
</protein>
<evidence type="ECO:0008006" key="2">
    <source>
        <dbReference type="Google" id="ProtNLM"/>
    </source>
</evidence>